<gene>
    <name evidence="1" type="ORF">DSO57_1004178</name>
</gene>
<organism evidence="1 2">
    <name type="scientific">Entomophthora muscae</name>
    <dbReference type="NCBI Taxonomy" id="34485"/>
    <lineage>
        <taxon>Eukaryota</taxon>
        <taxon>Fungi</taxon>
        <taxon>Fungi incertae sedis</taxon>
        <taxon>Zoopagomycota</taxon>
        <taxon>Entomophthoromycotina</taxon>
        <taxon>Entomophthoromycetes</taxon>
        <taxon>Entomophthorales</taxon>
        <taxon>Entomophthoraceae</taxon>
        <taxon>Entomophthora</taxon>
    </lineage>
</organism>
<protein>
    <submittedName>
        <fullName evidence="1">Uncharacterized protein</fullName>
    </submittedName>
</protein>
<accession>A0ACC2UTW3</accession>
<dbReference type="Proteomes" id="UP001165960">
    <property type="component" value="Unassembled WGS sequence"/>
</dbReference>
<proteinExistence type="predicted"/>
<dbReference type="EMBL" id="QTSX02000010">
    <property type="protein sequence ID" value="KAJ9090268.1"/>
    <property type="molecule type" value="Genomic_DNA"/>
</dbReference>
<name>A0ACC2UTW3_9FUNG</name>
<comment type="caution">
    <text evidence="1">The sequence shown here is derived from an EMBL/GenBank/DDBJ whole genome shotgun (WGS) entry which is preliminary data.</text>
</comment>
<reference evidence="1" key="1">
    <citation type="submission" date="2022-04" db="EMBL/GenBank/DDBJ databases">
        <title>Genome of the entomopathogenic fungus Entomophthora muscae.</title>
        <authorList>
            <person name="Elya C."/>
            <person name="Lovett B.R."/>
            <person name="Lee E."/>
            <person name="Macias A.M."/>
            <person name="Hajek A.E."/>
            <person name="De Bivort B.L."/>
            <person name="Kasson M.T."/>
            <person name="De Fine Licht H.H."/>
            <person name="Stajich J.E."/>
        </authorList>
    </citation>
    <scope>NUCLEOTIDE SEQUENCE</scope>
    <source>
        <strain evidence="1">Berkeley</strain>
    </source>
</reference>
<evidence type="ECO:0000313" key="1">
    <source>
        <dbReference type="EMBL" id="KAJ9090268.1"/>
    </source>
</evidence>
<sequence>MQEQGQIQNLERDLGDSCHGYSFPGCGSAKAPPPRETQPKALPVCVAGGTRNWVQVGRGCPTPNFPFLVRIDNFSPLELQAQERESNPEPGFPRAAGPEDRETNHPHFSGIEPLRAEVEEDNPPIKVDQDKVSTALSEVPITTPNGGDPATIGLMSLKSSPATNQEPTQGRGTGLQLGPMTSTLKQDNQVAKLGAATNERTPGLSVILLPLDPSLQFPGPALPFTNALMTHTKNVKLELKIFWSSYPSARSILSSWCTLWACPFHRVSFKTRVQGLQPEKIIELDPLAHIQSAVRYNCQGLWIFSTPKLFRGKFNYLLAYNIYMEPPVTPKPMPVSSPNLPTNHTGKLFGIVYITLTGVVDTIIPAAGPWSWVGKSASYLLKLAPILWWALPARNLAQVIPENDGLAA</sequence>
<keyword evidence="2" id="KW-1185">Reference proteome</keyword>
<evidence type="ECO:0000313" key="2">
    <source>
        <dbReference type="Proteomes" id="UP001165960"/>
    </source>
</evidence>